<protein>
    <submittedName>
        <fullName evidence="2">Uncharacterized protein</fullName>
    </submittedName>
</protein>
<keyword evidence="1" id="KW-0472">Membrane</keyword>
<keyword evidence="1" id="KW-0812">Transmembrane</keyword>
<evidence type="ECO:0000313" key="2">
    <source>
        <dbReference type="EMBL" id="RPF52267.1"/>
    </source>
</evidence>
<comment type="caution">
    <text evidence="2">The sequence shown here is derived from an EMBL/GenBank/DDBJ whole genome shotgun (WGS) entry which is preliminary data.</text>
</comment>
<gene>
    <name evidence="2" type="ORF">EDC24_2260</name>
</gene>
<evidence type="ECO:0000313" key="3">
    <source>
        <dbReference type="Proteomes" id="UP000276443"/>
    </source>
</evidence>
<dbReference type="RefSeq" id="WP_124222532.1">
    <property type="nucleotide sequence ID" value="NZ_RKRF01000010.1"/>
</dbReference>
<evidence type="ECO:0000256" key="1">
    <source>
        <dbReference type="SAM" id="Phobius"/>
    </source>
</evidence>
<name>A0A3N5B4R4_9BACI</name>
<reference evidence="2 3" key="1">
    <citation type="submission" date="2018-11" db="EMBL/GenBank/DDBJ databases">
        <title>Genomic Encyclopedia of Type Strains, Phase IV (KMG-IV): sequencing the most valuable type-strain genomes for metagenomic binning, comparative biology and taxonomic classification.</title>
        <authorList>
            <person name="Goeker M."/>
        </authorList>
    </citation>
    <scope>NUCLEOTIDE SEQUENCE [LARGE SCALE GENOMIC DNA]</scope>
    <source>
        <strain evidence="2 3">DSM 18090</strain>
    </source>
</reference>
<sequence length="73" mass="8441">MFNWIPKILMVMSIVATGFLWYLKVEWLYAVVPILFLLTAVSAFIFRHNETNQLILFLSLGSIFGIAIFTMIL</sequence>
<dbReference type="AlphaFoldDB" id="A0A3N5B4R4"/>
<feature type="transmembrane region" description="Helical" evidence="1">
    <location>
        <begin position="7"/>
        <end position="23"/>
    </location>
</feature>
<dbReference type="Proteomes" id="UP000276443">
    <property type="component" value="Unassembled WGS sequence"/>
</dbReference>
<organism evidence="2 3">
    <name type="scientific">Aquisalibacillus elongatus</name>
    <dbReference type="NCBI Taxonomy" id="485577"/>
    <lineage>
        <taxon>Bacteria</taxon>
        <taxon>Bacillati</taxon>
        <taxon>Bacillota</taxon>
        <taxon>Bacilli</taxon>
        <taxon>Bacillales</taxon>
        <taxon>Bacillaceae</taxon>
        <taxon>Aquisalibacillus</taxon>
    </lineage>
</organism>
<keyword evidence="3" id="KW-1185">Reference proteome</keyword>
<feature type="transmembrane region" description="Helical" evidence="1">
    <location>
        <begin position="54"/>
        <end position="72"/>
    </location>
</feature>
<dbReference type="EMBL" id="RKRF01000010">
    <property type="protein sequence ID" value="RPF52267.1"/>
    <property type="molecule type" value="Genomic_DNA"/>
</dbReference>
<keyword evidence="1" id="KW-1133">Transmembrane helix</keyword>
<accession>A0A3N5B4R4</accession>
<feature type="transmembrane region" description="Helical" evidence="1">
    <location>
        <begin position="29"/>
        <end position="47"/>
    </location>
</feature>
<proteinExistence type="predicted"/>